<dbReference type="RefSeq" id="WP_179904358.1">
    <property type="nucleotide sequence ID" value="NZ_JACBXS010000002.1"/>
</dbReference>
<name>A0A7Z0HX40_9RHOB</name>
<protein>
    <submittedName>
        <fullName evidence="3">Hint domain-containing protein</fullName>
    </submittedName>
</protein>
<reference evidence="3 4" key="1">
    <citation type="journal article" date="2000" name="Arch. Microbiol.">
        <title>Rhodobaca bogoriensis gen. nov. and sp. nov., an alkaliphilic purple nonsulfur bacterium from African Rift Valley soda lakes.</title>
        <authorList>
            <person name="Milford A.D."/>
            <person name="Achenbach L.A."/>
            <person name="Jung D.O."/>
            <person name="Madigan M.T."/>
        </authorList>
    </citation>
    <scope>NUCLEOTIDE SEQUENCE [LARGE SCALE GENOMIC DNA]</scope>
    <source>
        <strain evidence="3 4">2376</strain>
    </source>
</reference>
<sequence>MVQNSCPRGVFALDWAQTETDGIPGAPEDALRPGAEWRYHGAALRMDRAGNVLDLPLPSVLTGLRRRAAGIAARLSGREAPMRAPADDAPPEAPSDGFTLTDGHARFEGRLLRATDGTLRAVVITPALPAPGQPLWVLACTPGRATREDLQLACAGADTLIDTPQGPRPADSLRAGDLVLTVDAGAQPLLSVQPQRLDAETLRRRPALRPIRIAPGALPGLTLSEALTLGPDQRILLTDPRATALFGCDQVLARARDLLDHHGIRTDHAPHGASYVHLLLEGHHLLQAQGGVIDSLHPAEAAPATRPHLTDPAADAPYVRRLLDTGETALLAA</sequence>
<dbReference type="InterPro" id="IPR036844">
    <property type="entry name" value="Hint_dom_sf"/>
</dbReference>
<dbReference type="EMBL" id="JACBXS010000002">
    <property type="protein sequence ID" value="NYS23657.1"/>
    <property type="molecule type" value="Genomic_DNA"/>
</dbReference>
<organism evidence="3 4">
    <name type="scientific">Rhabdonatronobacter sediminivivens</name>
    <dbReference type="NCBI Taxonomy" id="2743469"/>
    <lineage>
        <taxon>Bacteria</taxon>
        <taxon>Pseudomonadati</taxon>
        <taxon>Pseudomonadota</taxon>
        <taxon>Alphaproteobacteria</taxon>
        <taxon>Rhodobacterales</taxon>
        <taxon>Paracoccaceae</taxon>
        <taxon>Rhabdonatronobacter</taxon>
    </lineage>
</organism>
<evidence type="ECO:0000256" key="1">
    <source>
        <dbReference type="SAM" id="MobiDB-lite"/>
    </source>
</evidence>
<evidence type="ECO:0000259" key="2">
    <source>
        <dbReference type="Pfam" id="PF13403"/>
    </source>
</evidence>
<dbReference type="InterPro" id="IPR028992">
    <property type="entry name" value="Hedgehog/Intein_dom"/>
</dbReference>
<comment type="caution">
    <text evidence="3">The sequence shown here is derived from an EMBL/GenBank/DDBJ whole genome shotgun (WGS) entry which is preliminary data.</text>
</comment>
<gene>
    <name evidence="3" type="ORF">HUK65_01535</name>
</gene>
<dbReference type="AlphaFoldDB" id="A0A7Z0HX40"/>
<feature type="region of interest" description="Disordered" evidence="1">
    <location>
        <begin position="76"/>
        <end position="101"/>
    </location>
</feature>
<keyword evidence="4" id="KW-1185">Reference proteome</keyword>
<dbReference type="Pfam" id="PF13403">
    <property type="entry name" value="Hint_2"/>
    <property type="match status" value="1"/>
</dbReference>
<proteinExistence type="predicted"/>
<evidence type="ECO:0000313" key="4">
    <source>
        <dbReference type="Proteomes" id="UP000529417"/>
    </source>
</evidence>
<dbReference type="SUPFAM" id="SSF51294">
    <property type="entry name" value="Hedgehog/intein (Hint) domain"/>
    <property type="match status" value="1"/>
</dbReference>
<dbReference type="Proteomes" id="UP000529417">
    <property type="component" value="Unassembled WGS sequence"/>
</dbReference>
<accession>A0A7Z0HX40</accession>
<evidence type="ECO:0000313" key="3">
    <source>
        <dbReference type="EMBL" id="NYS23657.1"/>
    </source>
</evidence>
<feature type="domain" description="Hedgehog/Intein (Hint)" evidence="2">
    <location>
        <begin position="154"/>
        <end position="299"/>
    </location>
</feature>